<dbReference type="Pfam" id="PF25880">
    <property type="entry name" value="WHD_CHMP7_1st"/>
    <property type="match status" value="1"/>
</dbReference>
<name>A0ABD0QJH2_CIRMR</name>
<gene>
    <name evidence="1" type="ORF">M9458_018045</name>
</gene>
<proteinExistence type="predicted"/>
<dbReference type="AlphaFoldDB" id="A0ABD0QJH2"/>
<reference evidence="1 2" key="1">
    <citation type="submission" date="2024-05" db="EMBL/GenBank/DDBJ databases">
        <title>Genome sequencing and assembly of Indian major carp, Cirrhinus mrigala (Hamilton, 1822).</title>
        <authorList>
            <person name="Mohindra V."/>
            <person name="Chowdhury L.M."/>
            <person name="Lal K."/>
            <person name="Jena J.K."/>
        </authorList>
    </citation>
    <scope>NUCLEOTIDE SEQUENCE [LARGE SCALE GENOMIC DNA]</scope>
    <source>
        <strain evidence="1">CM1030</strain>
        <tissue evidence="1">Blood</tissue>
    </source>
</reference>
<keyword evidence="2" id="KW-1185">Reference proteome</keyword>
<accession>A0ABD0QJH2</accession>
<protein>
    <recommendedName>
        <fullName evidence="3">Charged multivesicular body protein 7</fullName>
    </recommendedName>
</protein>
<dbReference type="Proteomes" id="UP001529510">
    <property type="component" value="Unassembled WGS sequence"/>
</dbReference>
<comment type="caution">
    <text evidence="1">The sequence shown here is derived from an EMBL/GenBank/DDBJ whole genome shotgun (WGS) entry which is preliminary data.</text>
</comment>
<organism evidence="1 2">
    <name type="scientific">Cirrhinus mrigala</name>
    <name type="common">Mrigala</name>
    <dbReference type="NCBI Taxonomy" id="683832"/>
    <lineage>
        <taxon>Eukaryota</taxon>
        <taxon>Metazoa</taxon>
        <taxon>Chordata</taxon>
        <taxon>Craniata</taxon>
        <taxon>Vertebrata</taxon>
        <taxon>Euteleostomi</taxon>
        <taxon>Actinopterygii</taxon>
        <taxon>Neopterygii</taxon>
        <taxon>Teleostei</taxon>
        <taxon>Ostariophysi</taxon>
        <taxon>Cypriniformes</taxon>
        <taxon>Cyprinidae</taxon>
        <taxon>Labeoninae</taxon>
        <taxon>Labeonini</taxon>
        <taxon>Cirrhinus</taxon>
    </lineage>
</organism>
<dbReference type="EMBL" id="JAMKFB020000008">
    <property type="protein sequence ID" value="KAL0186375.1"/>
    <property type="molecule type" value="Genomic_DNA"/>
</dbReference>
<evidence type="ECO:0000313" key="1">
    <source>
        <dbReference type="EMBL" id="KAL0186375.1"/>
    </source>
</evidence>
<evidence type="ECO:0000313" key="2">
    <source>
        <dbReference type="Proteomes" id="UP001529510"/>
    </source>
</evidence>
<evidence type="ECO:0008006" key="3">
    <source>
        <dbReference type="Google" id="ProtNLM"/>
    </source>
</evidence>
<feature type="non-terminal residue" evidence="1">
    <location>
        <position position="90"/>
    </location>
</feature>
<sequence>MSVSVEKRDVCFPPDWEDDERMAFLFSAFKENRDVDCTDWDGKIDFWSPLIIDHCRRRGSVCVNLQELNESFRRKGSVPLGLSTVLQSMN</sequence>